<evidence type="ECO:0000259" key="4">
    <source>
        <dbReference type="Pfam" id="PF23598"/>
    </source>
</evidence>
<evidence type="ECO:0000259" key="3">
    <source>
        <dbReference type="Pfam" id="PF07985"/>
    </source>
</evidence>
<evidence type="ECO:0000256" key="1">
    <source>
        <dbReference type="ARBA" id="ARBA00009856"/>
    </source>
</evidence>
<keyword evidence="2" id="KW-0677">Repeat</keyword>
<dbReference type="GO" id="GO:0005634">
    <property type="term" value="C:nucleus"/>
    <property type="evidence" value="ECO:0000318"/>
    <property type="project" value="GO_Central"/>
</dbReference>
<comment type="similarity">
    <text evidence="1">Belongs to the SRR1 family.</text>
</comment>
<dbReference type="InterPro" id="IPR040044">
    <property type="entry name" value="SRR1L"/>
</dbReference>
<keyword evidence="6" id="KW-1185">Reference proteome</keyword>
<evidence type="ECO:0000256" key="2">
    <source>
        <dbReference type="ARBA" id="ARBA00022737"/>
    </source>
</evidence>
<sequence>MNICMKKVEKSQFYQTLLKQIQTLEILDSFHRVLGSELKMQMVIYGIGSIESYETPRIQLSIAILMKKEFSWIGEIEVFDPVLSATESQVLEALGCSVLSVNEHGRRYTKKTRYLSYTRRLDDASEKFKPVYEAGHLRTFLHVDDVQWWGCHIDAEVTNDLLPKLMLLRILSLSHYNSLTCLADSIGKLKHLRYLDLSRTLIRRLPETKCSLYNLQTLILAYCVFLDELPTKFTMLINLCHLDISWTILGEIPSQMGKPRKLQKLTDFMLGKGNGSSIKELGELQNLQGKLCIWNLQNVVDAFEANMKSEQHQIKLEFRWDGNADDSQHEANMECLSIFEKND</sequence>
<evidence type="ECO:0000313" key="5">
    <source>
        <dbReference type="EMBL" id="EEF49571.1"/>
    </source>
</evidence>
<dbReference type="EMBL" id="EQ973778">
    <property type="protein sequence ID" value="EEF49571.1"/>
    <property type="molecule type" value="Genomic_DNA"/>
</dbReference>
<dbReference type="SUPFAM" id="SSF52058">
    <property type="entry name" value="L domain-like"/>
    <property type="match status" value="1"/>
</dbReference>
<proteinExistence type="inferred from homology"/>
<organism evidence="5 6">
    <name type="scientific">Ricinus communis</name>
    <name type="common">Castor bean</name>
    <dbReference type="NCBI Taxonomy" id="3988"/>
    <lineage>
        <taxon>Eukaryota</taxon>
        <taxon>Viridiplantae</taxon>
        <taxon>Streptophyta</taxon>
        <taxon>Embryophyta</taxon>
        <taxon>Tracheophyta</taxon>
        <taxon>Spermatophyta</taxon>
        <taxon>Magnoliopsida</taxon>
        <taxon>eudicotyledons</taxon>
        <taxon>Gunneridae</taxon>
        <taxon>Pentapetalae</taxon>
        <taxon>rosids</taxon>
        <taxon>fabids</taxon>
        <taxon>Malpighiales</taxon>
        <taxon>Euphorbiaceae</taxon>
        <taxon>Acalyphoideae</taxon>
        <taxon>Acalypheae</taxon>
        <taxon>Ricinus</taxon>
    </lineage>
</organism>
<feature type="domain" description="Disease resistance R13L4/SHOC-2-like LRR" evidence="4">
    <location>
        <begin position="162"/>
        <end position="288"/>
    </location>
</feature>
<dbReference type="Proteomes" id="UP000008311">
    <property type="component" value="Unassembled WGS sequence"/>
</dbReference>
<name>B9RGB6_RICCO</name>
<dbReference type="eggNOG" id="KOG3131">
    <property type="taxonomic scope" value="Eukaryota"/>
</dbReference>
<feature type="domain" description="SRR1-like" evidence="3">
    <location>
        <begin position="30"/>
        <end position="110"/>
    </location>
</feature>
<dbReference type="AlphaFoldDB" id="B9RGB6"/>
<dbReference type="GO" id="GO:0005737">
    <property type="term" value="C:cytoplasm"/>
    <property type="evidence" value="ECO:0000318"/>
    <property type="project" value="GO_Central"/>
</dbReference>
<dbReference type="Pfam" id="PF23598">
    <property type="entry name" value="LRR_14"/>
    <property type="match status" value="1"/>
</dbReference>
<dbReference type="InParanoid" id="B9RGB6"/>
<protein>
    <submittedName>
        <fullName evidence="5">Leucine-rich repeat-containing protein, putative</fullName>
    </submittedName>
</protein>
<dbReference type="InterPro" id="IPR032675">
    <property type="entry name" value="LRR_dom_sf"/>
</dbReference>
<evidence type="ECO:0000313" key="6">
    <source>
        <dbReference type="Proteomes" id="UP000008311"/>
    </source>
</evidence>
<accession>B9RGB6</accession>
<reference evidence="6" key="1">
    <citation type="journal article" date="2010" name="Nat. Biotechnol.">
        <title>Draft genome sequence of the oilseed species Ricinus communis.</title>
        <authorList>
            <person name="Chan A.P."/>
            <person name="Crabtree J."/>
            <person name="Zhao Q."/>
            <person name="Lorenzi H."/>
            <person name="Orvis J."/>
            <person name="Puiu D."/>
            <person name="Melake-Berhan A."/>
            <person name="Jones K.M."/>
            <person name="Redman J."/>
            <person name="Chen G."/>
            <person name="Cahoon E.B."/>
            <person name="Gedil M."/>
            <person name="Stanke M."/>
            <person name="Haas B.J."/>
            <person name="Wortman J.R."/>
            <person name="Fraser-Liggett C.M."/>
            <person name="Ravel J."/>
            <person name="Rabinowicz P.D."/>
        </authorList>
    </citation>
    <scope>NUCLEOTIDE SEQUENCE [LARGE SCALE GENOMIC DNA]</scope>
    <source>
        <strain evidence="6">cv. Hale</strain>
    </source>
</reference>
<dbReference type="PANTHER" id="PTHR28626:SF3">
    <property type="entry name" value="SRR1-LIKE PROTEIN"/>
    <property type="match status" value="1"/>
</dbReference>
<dbReference type="InterPro" id="IPR012942">
    <property type="entry name" value="SRR1-like"/>
</dbReference>
<dbReference type="PANTHER" id="PTHR28626">
    <property type="entry name" value="SRR1-LIKE PROTEIN"/>
    <property type="match status" value="1"/>
</dbReference>
<dbReference type="InterPro" id="IPR055414">
    <property type="entry name" value="LRR_R13L4/SHOC2-like"/>
</dbReference>
<dbReference type="Pfam" id="PF07985">
    <property type="entry name" value="SRR1"/>
    <property type="match status" value="1"/>
</dbReference>
<dbReference type="Gene3D" id="3.80.10.10">
    <property type="entry name" value="Ribonuclease Inhibitor"/>
    <property type="match status" value="1"/>
</dbReference>
<gene>
    <name evidence="5" type="ORF">RCOM_1452690</name>
</gene>
<dbReference type="eggNOG" id="KOG4658">
    <property type="taxonomic scope" value="Eukaryota"/>
</dbReference>